<evidence type="ECO:0000256" key="2">
    <source>
        <dbReference type="SAM" id="MobiDB-lite"/>
    </source>
</evidence>
<feature type="region of interest" description="Disordered" evidence="2">
    <location>
        <begin position="173"/>
        <end position="193"/>
    </location>
</feature>
<reference evidence="3" key="1">
    <citation type="journal article" date="2021" name="G3 (Bethesda)">
        <title>Genome and transcriptome analysis of the beet armyworm Spodoptera exigua reveals targets for pest control. .</title>
        <authorList>
            <person name="Simon S."/>
            <person name="Breeschoten T."/>
            <person name="Jansen H.J."/>
            <person name="Dirks R.P."/>
            <person name="Schranz M.E."/>
            <person name="Ros V.I.D."/>
        </authorList>
    </citation>
    <scope>NUCLEOTIDE SEQUENCE</scope>
    <source>
        <strain evidence="3">TB_SE_WUR_2020</strain>
    </source>
</reference>
<sequence length="3784" mass="420089">MTTPSVLSNNGVKSERDKVDYHSLYDTDTVDDKYSDHYKNSHHHKSHHTKDSLTKKVKDNHYIELDPRYNETHKYFEVFLPKTEHKDDPRIIYINVDKENNEFLLYDNEKHREINYRPIKLGLKELSAIADVIFSKSENGNNVFTVNDENVEGTEKYEINHVNYEVLNKEKGSQDKKSFDSEANTAPTNNFNVIDENDSIEHSYNTELNEADFDNHDSNENHNANNYFNIDSKATNDLLPPENKDVTNANTFTDIELSGNNDTKVYTNSDIVENNQIKSFTNYGELHKPVYNEDLDEDTLKQLEDKFNIDKVTTPEDNNIISNEGVYEISLGASEQQLKEDEYFRRSQAFANFAPVHKYNPRFDNICTNQAISPNPSKLMQPNLGISLPVSNALDKSMNIPSNRDSCVKSTILSLPNSNPCDLVTKPCIYSFEESILPNDFSKEGNPHLSPKQNLFALPNAPCSSPSNTIGLPNQNSFELKTGSPIKSFMSNSPLSETGNVFIQPNTLPSKYNENFLPNSATVYNKNGIRNSLSDLNSYVSYNPSLQNTLLKPSMPAQEFSSKPCLNKNILSNSYPKLSHFGTKPMSALNHPCIKSNLLPNSLSYPQILNQKSPCLPYSYQDQNSHRVAGNTQKDSHFKYPLTNGLNLPPSFGPYSQNNVAEPSKQYKPFNINLSLHEDSTIDPTKYGYLTVAPYFKFTNIPTKPCTPSFKIPADTNQGFDVSKESLLDSSLTGANLSFSTKKDNQKFPDKSTVISSIQHLNLDSSLTGPHLDLGSSPYLSYSSNFDNVNALSDTDLKSFIELLSQCGNSMNGMGVKNLAAPESLDTTLIGSGLDLNGSPCFSSTGSFFDSSLIGPGLNVEKPPTDSTLFSPNLELNGSSGLMSGTGIASSNVSPTCSNKVNTLNTNQQSQLLKRLDSTLLGPNLNLDKSNLLRPFDVSPHIDPNVCLNTLPGSYSDSNISPAYFNKINAIENSESVALQPLDSTLKGSKLNLMSDTFISSGVLPSNINLINSAGDQKLKAEGPVDSLLVGPELNTEKSLVSPQSIKDEMQFSNQNESPSLALDSSLLDPSLKTLPLEPTLENRVQTMNDINKVGHNVNDNYNAVDDNVTQLQEKQNPLQLRIGVHSAEQSSVDDTPNKVDSSNTIETNGDVDNNFNAKGNESPPPNTNNINIPYTPETQKDNLIYVVNTTDEVELTNTPNDTYKNSVTPKATDMSQTGLDLKSARKDLESYDKFKILGPSDLSPNEISNLNDSVTDSGLDKDLKAFNGEEGASGTDKVQVITDGSAQNDNIGDKKETLESRKHNTIDNEAKLVTNPEDYVVSSTPNIKDDNLFTETDAVDKSSNSFQKPIEEINVTQKTLVENAARHLNKEHEEFINNDSDKEPYNLIKDKYLDQVNDSQVTFNKADDSRNVVIEESRTKFPNDDITVIDSSVLDPSLELSKKIPLNLIGGKIDSNFIAPSLLQGNENAENVPDSIVNNCLFQDQSMENNARFNSYANVESSLLSPGLNLDKDLKLDNNVDGDRFNLATHVNFANNLVEDGFLDHSLTVPALAVEGYTPFLVDNPLEYLKNSDQIQQAKLSKLNTANAMDSSVKASDLVTLPKNTETNLAFKTSPEPDMTRFTPQYFNIELDQSTNNAPLEYAPYTLNGRFLFGNTVTSNNPYVLPTWPILPSLARPCVSPTPILPFSSIRIPYSKVPSSYPPPTYSNVSPCTTNEYPPLFLPARKPYPTIILPSQNLPGIVPNTFLPKLQSDCSNSKFTDVRFPSVTGSNPLVTIPGSQLYRPDFVAPSSLPLPFKSLIKDNSFTLTHPYTNSWSPSDIATPKLPEAFINTMSTISSPPSSPCVDKNDISSSVQNIVPQTLTSTPSFDVQSLKYSPTFQDEGAMRFLPQTLSFLDQEHPSEQSITSPNSLNQISKPQYVSLPPSNLQKPLYANVDSLSANGIKELITQLPSSISSGPIFRPYNYWANPLLNTPVQNFATTVSSTLTSSTPEFSKLLIQTPVRHPYSQILSNEYVPSLSKGSLSMPSSKPESDVTDSDNEYKSFHQILSLLQESSSDPTRDPHITYTLPLNTANSLPTSILNFSPDQTEFKLQSPSLVPCTNPIDSLTYNDRLKILSADSEYFLGSSSLNTMPQVTDEKQKTIPNLQNTEVNNNLQIYKETRNEIEHNLERDKQSRSIPHFEANLIPELKELMYSVKPNNINMYFVDERTPIAMASPMPCATPLLGANTLSSVNTNYNLPPVDFKPYTIDDKSEIPIPISTPSSRPYVGVNNLNSFNPMYSLTPNKYMPCGFDEKAPISLTSPVTFARPYLAANTRSPVNRIAPSLLSHSNFSPLITKNKPLPSIFATKSSAQPLSNEFSPYSPVTDTNLAPLPSLNEAPNIESSSVPLVEPPSITNLYSSTPDNISIFPVESSILPNHRLAPLNLVQSQIEPSNPTNKFEDTLPETDIFKWSDINLEGFKPYVDDTEANLAETGGYGDEDSRLVYSNDLFDNCHEGPFIIEPKDSNYVQEERDLLPSASLNRDVFSKAVPANPFYPPTIGIPQNMVNNLPIETKVPYTKYATPITTLSSPVLKPLSLALSPTYKSNLDKLNLCKMPPTSENLIPSSTPSLTSPGSTKLYQTLPIQYAPVSPHTTFSSYSFPSPNTASSPTVSFNSYLPKAFSQSSPSTMTGLLPNNLQYSPSFKPCQALPVSIKPYPSSESSTLEATPFISSSQIKQYPVLQKTCSPNESKLYVPQNKALYPSSHDTPSQLLASDTNVPPSTTPYKAPKITSFLTGNTPLTTVLDLLSSQPTPDLILNSILPSQTDPYLHRPSYKPQTLPVPLFSSFENKPLLTSSIESPYTSPTSFYSHSAAASSPFTQRYPLFPNAPSKTTSIYQDGSSRVAPYTKPYISNNAAKTNNAPYPLKPYDLNENLKVLSSIQSPALDTAYPGKVTLPSAKNPFISSSVCPTKTLPSLQLPNEFNNYISSRKPNPNTFSVTDQAPTLTSPNPSSYTFYLPVNPIQNSILSVPMKITSQNLPFSSDNPNLSTTCRKSLLAKTESFNNSPRFNPTPSKPFRLDLLGNIQSNEVSQLSFTSPILSSYNLIKAPPSKPPPCMPAYLPNKFSANTPINSPILSTPLATAKLYTPIFEPITAPCSRTYSPTLPYTIPQFNTEPSHLTQVFPSNVWSNSMQSQPVSHTHSSSPYIPLYSNSLSSLTDKPLICTEPKPLPSSNPQYQSVTRTPAFAPSLKSPCMQKLFPTMYEFSSTVSPSTQSPMISSISNSSSSKSPAVSLKLAQSPPFRTPSDFPRSTAYNLPSPNPVLMPPFFFTPQGYSDQTQTPTPSIASNSQPYLQPKLFNNQINPIPTAEFLTSKSKIQGDEDFINLGDLNNLPNELNGFKPYDIEEKSKIEEDIEAEERFNTAHLYTEDKNLYDFSEKEFDNNTNDGSSKDITQYTDEDRQIYDEKYLIDNNYIVRKPIETLQNEDKISNLDLKSKPTEYYNSILKPNLLNEQENKLEFANQPLINIDDSTLVTYNRNPIIENNNANYYYTETFNIQNKPVSMNLKQINLYDFDLNRLDFQERPSIDNIKYSGYKTYQMPLRNPKNTSPLIYITPTKLNSGLKYNPTNVCSTLQKTLIQPEINLNNVDLSTKLINKIPEMEDLKDSLVKYINKNAISDQNDEITIPIAVIDTTPVTVIQDNKENGLNLKMWKSKVKIVNAEIKLKCKEITFNNFMPIVIEDKFENYRDVVKQYIEDKYGRCLIMDKPYTQENRYSVLNSFEPKDVDNNFNLLWPNHCKESENI</sequence>
<accession>A0A922MM03</accession>
<gene>
    <name evidence="3" type="ORF">HF086_008993</name>
</gene>
<keyword evidence="1" id="KW-0175">Coiled coil</keyword>
<comment type="caution">
    <text evidence="3">The sequence shown here is derived from an EMBL/GenBank/DDBJ whole genome shotgun (WGS) entry which is preliminary data.</text>
</comment>
<evidence type="ECO:0000313" key="4">
    <source>
        <dbReference type="Proteomes" id="UP000814243"/>
    </source>
</evidence>
<feature type="compositionally biased region" description="Polar residues" evidence="2">
    <location>
        <begin position="1128"/>
        <end position="1160"/>
    </location>
</feature>
<protein>
    <submittedName>
        <fullName evidence="3">Uncharacterized protein</fullName>
    </submittedName>
</protein>
<proteinExistence type="predicted"/>
<feature type="compositionally biased region" description="Low complexity" evidence="2">
    <location>
        <begin position="1168"/>
        <end position="1177"/>
    </location>
</feature>
<feature type="region of interest" description="Disordered" evidence="2">
    <location>
        <begin position="1128"/>
        <end position="1177"/>
    </location>
</feature>
<dbReference type="EMBL" id="JACEFF010000390">
    <property type="protein sequence ID" value="KAH9638527.1"/>
    <property type="molecule type" value="Genomic_DNA"/>
</dbReference>
<dbReference type="Proteomes" id="UP000814243">
    <property type="component" value="Unassembled WGS sequence"/>
</dbReference>
<evidence type="ECO:0000256" key="1">
    <source>
        <dbReference type="SAM" id="Coils"/>
    </source>
</evidence>
<name>A0A922MM03_SPOEX</name>
<feature type="compositionally biased region" description="Polar residues" evidence="2">
    <location>
        <begin position="181"/>
        <end position="192"/>
    </location>
</feature>
<evidence type="ECO:0000313" key="3">
    <source>
        <dbReference type="EMBL" id="KAH9638527.1"/>
    </source>
</evidence>
<organism evidence="3 4">
    <name type="scientific">Spodoptera exigua</name>
    <name type="common">Beet armyworm</name>
    <name type="synonym">Noctua fulgens</name>
    <dbReference type="NCBI Taxonomy" id="7107"/>
    <lineage>
        <taxon>Eukaryota</taxon>
        <taxon>Metazoa</taxon>
        <taxon>Ecdysozoa</taxon>
        <taxon>Arthropoda</taxon>
        <taxon>Hexapoda</taxon>
        <taxon>Insecta</taxon>
        <taxon>Pterygota</taxon>
        <taxon>Neoptera</taxon>
        <taxon>Endopterygota</taxon>
        <taxon>Lepidoptera</taxon>
        <taxon>Glossata</taxon>
        <taxon>Ditrysia</taxon>
        <taxon>Noctuoidea</taxon>
        <taxon>Noctuidae</taxon>
        <taxon>Amphipyrinae</taxon>
        <taxon>Spodoptera</taxon>
    </lineage>
</organism>
<feature type="coiled-coil region" evidence="1">
    <location>
        <begin position="2149"/>
        <end position="2176"/>
    </location>
</feature>